<protein>
    <recommendedName>
        <fullName evidence="4">DUF834 domain-containing protein</fullName>
    </recommendedName>
</protein>
<proteinExistence type="predicted"/>
<evidence type="ECO:0000313" key="2">
    <source>
        <dbReference type="EnsemblPlants" id="OB11G10360.1"/>
    </source>
</evidence>
<feature type="compositionally biased region" description="Basic and acidic residues" evidence="1">
    <location>
        <begin position="148"/>
        <end position="178"/>
    </location>
</feature>
<dbReference type="AlphaFoldDB" id="J3N5F0"/>
<accession>J3N5F0</accession>
<dbReference type="HOGENOM" id="CLU_1621547_0_0_1"/>
<evidence type="ECO:0000256" key="1">
    <source>
        <dbReference type="SAM" id="MobiDB-lite"/>
    </source>
</evidence>
<keyword evidence="3" id="KW-1185">Reference proteome</keyword>
<organism evidence="2">
    <name type="scientific">Oryza brachyantha</name>
    <name type="common">malo sina</name>
    <dbReference type="NCBI Taxonomy" id="4533"/>
    <lineage>
        <taxon>Eukaryota</taxon>
        <taxon>Viridiplantae</taxon>
        <taxon>Streptophyta</taxon>
        <taxon>Embryophyta</taxon>
        <taxon>Tracheophyta</taxon>
        <taxon>Spermatophyta</taxon>
        <taxon>Magnoliopsida</taxon>
        <taxon>Liliopsida</taxon>
        <taxon>Poales</taxon>
        <taxon>Poaceae</taxon>
        <taxon>BOP clade</taxon>
        <taxon>Oryzoideae</taxon>
        <taxon>Oryzeae</taxon>
        <taxon>Oryzinae</taxon>
        <taxon>Oryza</taxon>
    </lineage>
</organism>
<evidence type="ECO:0008006" key="4">
    <source>
        <dbReference type="Google" id="ProtNLM"/>
    </source>
</evidence>
<evidence type="ECO:0000313" key="3">
    <source>
        <dbReference type="Proteomes" id="UP000006038"/>
    </source>
</evidence>
<reference evidence="2" key="2">
    <citation type="submission" date="2013-04" db="UniProtKB">
        <authorList>
            <consortium name="EnsemblPlants"/>
        </authorList>
    </citation>
    <scope>IDENTIFICATION</scope>
</reference>
<dbReference type="EnsemblPlants" id="OB11G10360.1">
    <property type="protein sequence ID" value="OB11G10360.1"/>
    <property type="gene ID" value="OB11G10360"/>
</dbReference>
<dbReference type="Gramene" id="OB11G10360.1">
    <property type="protein sequence ID" value="OB11G10360.1"/>
    <property type="gene ID" value="OB11G10360"/>
</dbReference>
<feature type="region of interest" description="Disordered" evidence="1">
    <location>
        <begin position="106"/>
        <end position="184"/>
    </location>
</feature>
<sequence length="195" mass="20778">MERRNGEVKEYHGVGEIQDVELLALEGEEVEAEMCDPDAPPEREVPQVRAADGDAAEPHVREALASREREPMKAARLGHLRRRGVAEVEAIGQVEVREIRACGDERGEAGGAEAPGAGEVNGGEGGRGGERGEGGVGDAWAEGEIEAGDMRVASERGGEEGRRQREHWESAGGDEARGADGSLIPPVRTVIRPVY</sequence>
<feature type="region of interest" description="Disordered" evidence="1">
    <location>
        <begin position="30"/>
        <end position="59"/>
    </location>
</feature>
<dbReference type="Proteomes" id="UP000006038">
    <property type="component" value="Chromosome 11"/>
</dbReference>
<reference evidence="2" key="1">
    <citation type="journal article" date="2013" name="Nat. Commun.">
        <title>Whole-genome sequencing of Oryza brachyantha reveals mechanisms underlying Oryza genome evolution.</title>
        <authorList>
            <person name="Chen J."/>
            <person name="Huang Q."/>
            <person name="Gao D."/>
            <person name="Wang J."/>
            <person name="Lang Y."/>
            <person name="Liu T."/>
            <person name="Li B."/>
            <person name="Bai Z."/>
            <person name="Luis Goicoechea J."/>
            <person name="Liang C."/>
            <person name="Chen C."/>
            <person name="Zhang W."/>
            <person name="Sun S."/>
            <person name="Liao Y."/>
            <person name="Zhang X."/>
            <person name="Yang L."/>
            <person name="Song C."/>
            <person name="Wang M."/>
            <person name="Shi J."/>
            <person name="Liu G."/>
            <person name="Liu J."/>
            <person name="Zhou H."/>
            <person name="Zhou W."/>
            <person name="Yu Q."/>
            <person name="An N."/>
            <person name="Chen Y."/>
            <person name="Cai Q."/>
            <person name="Wang B."/>
            <person name="Liu B."/>
            <person name="Min J."/>
            <person name="Huang Y."/>
            <person name="Wu H."/>
            <person name="Li Z."/>
            <person name="Zhang Y."/>
            <person name="Yin Y."/>
            <person name="Song W."/>
            <person name="Jiang J."/>
            <person name="Jackson S.A."/>
            <person name="Wing R.A."/>
            <person name="Wang J."/>
            <person name="Chen M."/>
        </authorList>
    </citation>
    <scope>NUCLEOTIDE SEQUENCE [LARGE SCALE GENOMIC DNA]</scope>
    <source>
        <strain evidence="2">cv. IRGC 101232</strain>
    </source>
</reference>
<name>J3N5F0_ORYBR</name>